<evidence type="ECO:0000256" key="8">
    <source>
        <dbReference type="ARBA" id="ARBA00022692"/>
    </source>
</evidence>
<dbReference type="InterPro" id="IPR000719">
    <property type="entry name" value="Prot_kinase_dom"/>
</dbReference>
<keyword evidence="5" id="KW-0433">Leucine-rich repeat</keyword>
<dbReference type="EC" id="2.7.11.1" evidence="2"/>
<feature type="domain" description="CID" evidence="22">
    <location>
        <begin position="76"/>
        <end position="204"/>
    </location>
</feature>
<evidence type="ECO:0000256" key="14">
    <source>
        <dbReference type="ARBA" id="ARBA00022989"/>
    </source>
</evidence>
<dbReference type="FunFam" id="3.30.200.20:FF:000394">
    <property type="entry name" value="Leucine-rich repeat receptor-like protein kinase"/>
    <property type="match status" value="1"/>
</dbReference>
<dbReference type="FunFam" id="3.80.10.10:FF:000129">
    <property type="entry name" value="Leucine-rich repeat receptor-like kinase"/>
    <property type="match status" value="1"/>
</dbReference>
<evidence type="ECO:0000259" key="21">
    <source>
        <dbReference type="PROSITE" id="PS50011"/>
    </source>
</evidence>
<evidence type="ECO:0000256" key="18">
    <source>
        <dbReference type="ARBA" id="ARBA00048679"/>
    </source>
</evidence>
<evidence type="ECO:0000256" key="9">
    <source>
        <dbReference type="ARBA" id="ARBA00022729"/>
    </source>
</evidence>
<organism evidence="23 24">
    <name type="scientific">Arachis hypogaea</name>
    <name type="common">Peanut</name>
    <dbReference type="NCBI Taxonomy" id="3818"/>
    <lineage>
        <taxon>Eukaryota</taxon>
        <taxon>Viridiplantae</taxon>
        <taxon>Streptophyta</taxon>
        <taxon>Embryophyta</taxon>
        <taxon>Tracheophyta</taxon>
        <taxon>Spermatophyta</taxon>
        <taxon>Magnoliopsida</taxon>
        <taxon>eudicotyledons</taxon>
        <taxon>Gunneridae</taxon>
        <taxon>Pentapetalae</taxon>
        <taxon>rosids</taxon>
        <taxon>fabids</taxon>
        <taxon>Fabales</taxon>
        <taxon>Fabaceae</taxon>
        <taxon>Papilionoideae</taxon>
        <taxon>50 kb inversion clade</taxon>
        <taxon>dalbergioids sensu lato</taxon>
        <taxon>Dalbergieae</taxon>
        <taxon>Pterocarpus clade</taxon>
        <taxon>Arachis</taxon>
    </lineage>
</organism>
<evidence type="ECO:0000256" key="15">
    <source>
        <dbReference type="ARBA" id="ARBA00023136"/>
    </source>
</evidence>
<keyword evidence="15 20" id="KW-0472">Membrane</keyword>
<dbReference type="PROSITE" id="PS00107">
    <property type="entry name" value="PROTEIN_KINASE_ATP"/>
    <property type="match status" value="1"/>
</dbReference>
<evidence type="ECO:0000256" key="1">
    <source>
        <dbReference type="ARBA" id="ARBA00004167"/>
    </source>
</evidence>
<keyword evidence="14 20" id="KW-1133">Transmembrane helix</keyword>
<dbReference type="STRING" id="3818.A0A445BPP9"/>
<keyword evidence="16" id="KW-0675">Receptor</keyword>
<dbReference type="Pfam" id="PF04818">
    <property type="entry name" value="CID"/>
    <property type="match status" value="1"/>
</dbReference>
<dbReference type="GO" id="GO:0004674">
    <property type="term" value="F:protein serine/threonine kinase activity"/>
    <property type="evidence" value="ECO:0007669"/>
    <property type="project" value="UniProtKB-KW"/>
</dbReference>
<keyword evidence="4" id="KW-0597">Phosphoprotein</keyword>
<dbReference type="SMART" id="SM00220">
    <property type="entry name" value="S_TKc"/>
    <property type="match status" value="1"/>
</dbReference>
<dbReference type="FunFam" id="1.10.510.10:FF:000146">
    <property type="entry name" value="LRR receptor-like serine/threonine-protein kinase IOS1"/>
    <property type="match status" value="1"/>
</dbReference>
<feature type="transmembrane region" description="Helical" evidence="20">
    <location>
        <begin position="330"/>
        <end position="347"/>
    </location>
</feature>
<evidence type="ECO:0000256" key="10">
    <source>
        <dbReference type="ARBA" id="ARBA00022737"/>
    </source>
</evidence>
<comment type="catalytic activity">
    <reaction evidence="17">
        <text>L-threonyl-[protein] + ATP = O-phospho-L-threonyl-[protein] + ADP + H(+)</text>
        <dbReference type="Rhea" id="RHEA:46608"/>
        <dbReference type="Rhea" id="RHEA-COMP:11060"/>
        <dbReference type="Rhea" id="RHEA-COMP:11605"/>
        <dbReference type="ChEBI" id="CHEBI:15378"/>
        <dbReference type="ChEBI" id="CHEBI:30013"/>
        <dbReference type="ChEBI" id="CHEBI:30616"/>
        <dbReference type="ChEBI" id="CHEBI:61977"/>
        <dbReference type="ChEBI" id="CHEBI:456216"/>
        <dbReference type="EC" id="2.7.11.1"/>
    </reaction>
</comment>
<dbReference type="Pfam" id="PF12819">
    <property type="entry name" value="Malectin_like"/>
    <property type="match status" value="1"/>
</dbReference>
<feature type="binding site" evidence="19">
    <location>
        <position position="933"/>
    </location>
    <ligand>
        <name>ATP</name>
        <dbReference type="ChEBI" id="CHEBI:30616"/>
    </ligand>
</feature>
<dbReference type="PANTHER" id="PTHR45631">
    <property type="entry name" value="OS07G0107800 PROTEIN-RELATED"/>
    <property type="match status" value="1"/>
</dbReference>
<keyword evidence="11 19" id="KW-0547">Nucleotide-binding</keyword>
<dbReference type="SUPFAM" id="SSF56112">
    <property type="entry name" value="Protein kinase-like (PK-like)"/>
    <property type="match status" value="1"/>
</dbReference>
<dbReference type="EMBL" id="SDMP01000009">
    <property type="protein sequence ID" value="RYR40616.1"/>
    <property type="molecule type" value="Genomic_DNA"/>
</dbReference>
<keyword evidence="3" id="KW-0723">Serine/threonine-protein kinase</keyword>
<evidence type="ECO:0000256" key="13">
    <source>
        <dbReference type="ARBA" id="ARBA00022840"/>
    </source>
</evidence>
<keyword evidence="6" id="KW-0507">mRNA processing</keyword>
<dbReference type="PROSITE" id="PS51450">
    <property type="entry name" value="LRR"/>
    <property type="match status" value="1"/>
</dbReference>
<dbReference type="InterPro" id="IPR017441">
    <property type="entry name" value="Protein_kinase_ATP_BS"/>
</dbReference>
<keyword evidence="12" id="KW-0418">Kinase</keyword>
<dbReference type="InterPro" id="IPR006569">
    <property type="entry name" value="CID_dom"/>
</dbReference>
<dbReference type="SUPFAM" id="SSF52058">
    <property type="entry name" value="L domain-like"/>
    <property type="match status" value="1"/>
</dbReference>
<dbReference type="SMART" id="SM00369">
    <property type="entry name" value="LRR_TYP"/>
    <property type="match status" value="2"/>
</dbReference>
<name>A0A445BPP9_ARAHY</name>
<evidence type="ECO:0000256" key="11">
    <source>
        <dbReference type="ARBA" id="ARBA00022741"/>
    </source>
</evidence>
<comment type="catalytic activity">
    <reaction evidence="18">
        <text>L-seryl-[protein] + ATP = O-phospho-L-seryl-[protein] + ADP + H(+)</text>
        <dbReference type="Rhea" id="RHEA:17989"/>
        <dbReference type="Rhea" id="RHEA-COMP:9863"/>
        <dbReference type="Rhea" id="RHEA-COMP:11604"/>
        <dbReference type="ChEBI" id="CHEBI:15378"/>
        <dbReference type="ChEBI" id="CHEBI:29999"/>
        <dbReference type="ChEBI" id="CHEBI:30616"/>
        <dbReference type="ChEBI" id="CHEBI:83421"/>
        <dbReference type="ChEBI" id="CHEBI:456216"/>
        <dbReference type="EC" id="2.7.11.1"/>
    </reaction>
</comment>
<dbReference type="InterPro" id="IPR047415">
    <property type="entry name" value="Pcf11_CID"/>
</dbReference>
<evidence type="ECO:0000256" key="17">
    <source>
        <dbReference type="ARBA" id="ARBA00047899"/>
    </source>
</evidence>
<protein>
    <recommendedName>
        <fullName evidence="2">non-specific serine/threonine protein kinase</fullName>
        <ecNumber evidence="2">2.7.11.1</ecNumber>
    </recommendedName>
</protein>
<dbReference type="GO" id="GO:0016020">
    <property type="term" value="C:membrane"/>
    <property type="evidence" value="ECO:0007669"/>
    <property type="project" value="UniProtKB-SubCell"/>
</dbReference>
<dbReference type="GO" id="GO:0005634">
    <property type="term" value="C:nucleus"/>
    <property type="evidence" value="ECO:0007669"/>
    <property type="project" value="UniProtKB-ARBA"/>
</dbReference>
<dbReference type="InterPro" id="IPR001611">
    <property type="entry name" value="Leu-rich_rpt"/>
</dbReference>
<reference evidence="23 24" key="1">
    <citation type="submission" date="2019-01" db="EMBL/GenBank/DDBJ databases">
        <title>Sequencing of cultivated peanut Arachis hypogaea provides insights into genome evolution and oil improvement.</title>
        <authorList>
            <person name="Chen X."/>
        </authorList>
    </citation>
    <scope>NUCLEOTIDE SEQUENCE [LARGE SCALE GENOMIC DNA]</scope>
    <source>
        <strain evidence="24">cv. Fuhuasheng</strain>
        <tissue evidence="23">Leaves</tissue>
    </source>
</reference>
<accession>A0A445BPP9</accession>
<dbReference type="InterPro" id="IPR011009">
    <property type="entry name" value="Kinase-like_dom_sf"/>
</dbReference>
<dbReference type="Pfam" id="PF07714">
    <property type="entry name" value="PK_Tyr_Ser-Thr"/>
    <property type="match status" value="1"/>
</dbReference>
<evidence type="ECO:0000256" key="6">
    <source>
        <dbReference type="ARBA" id="ARBA00022664"/>
    </source>
</evidence>
<dbReference type="Pfam" id="PF13855">
    <property type="entry name" value="LRR_8"/>
    <property type="match status" value="1"/>
</dbReference>
<evidence type="ECO:0000256" key="3">
    <source>
        <dbReference type="ARBA" id="ARBA00022527"/>
    </source>
</evidence>
<dbReference type="PROSITE" id="PS00108">
    <property type="entry name" value="PROTEIN_KINASE_ST"/>
    <property type="match status" value="1"/>
</dbReference>
<dbReference type="Gene3D" id="3.80.10.10">
    <property type="entry name" value="Ribonuclease Inhibitor"/>
    <property type="match status" value="1"/>
</dbReference>
<evidence type="ECO:0000256" key="12">
    <source>
        <dbReference type="ARBA" id="ARBA00022777"/>
    </source>
</evidence>
<dbReference type="Gene3D" id="3.30.200.20">
    <property type="entry name" value="Phosphorylase Kinase, domain 1"/>
    <property type="match status" value="1"/>
</dbReference>
<keyword evidence="10" id="KW-0677">Repeat</keyword>
<dbReference type="InterPro" id="IPR024788">
    <property type="entry name" value="Malectin-like_Carb-bd_dom"/>
</dbReference>
<evidence type="ECO:0000256" key="20">
    <source>
        <dbReference type="SAM" id="Phobius"/>
    </source>
</evidence>
<comment type="caution">
    <text evidence="23">The sequence shown here is derived from an EMBL/GenBank/DDBJ whole genome shotgun (WGS) entry which is preliminary data.</text>
</comment>
<evidence type="ECO:0000256" key="19">
    <source>
        <dbReference type="PROSITE-ProRule" id="PRU10141"/>
    </source>
</evidence>
<comment type="subcellular location">
    <subcellularLocation>
        <location evidence="1">Membrane</location>
        <topology evidence="1">Single-pass membrane protein</topology>
    </subcellularLocation>
</comment>
<dbReference type="AlphaFoldDB" id="A0A445BPP9"/>
<gene>
    <name evidence="23" type="ORF">Ahy_A09g046367</name>
</gene>
<feature type="transmembrane region" description="Helical" evidence="20">
    <location>
        <begin position="299"/>
        <end position="318"/>
    </location>
</feature>
<evidence type="ECO:0000256" key="4">
    <source>
        <dbReference type="ARBA" id="ARBA00022553"/>
    </source>
</evidence>
<evidence type="ECO:0000256" key="7">
    <source>
        <dbReference type="ARBA" id="ARBA00022679"/>
    </source>
</evidence>
<dbReference type="FunFam" id="1.25.40.90:FF:000023">
    <property type="entry name" value="polyadenylation and cleavage factor homolog 4"/>
    <property type="match status" value="1"/>
</dbReference>
<keyword evidence="8 20" id="KW-0812">Transmembrane</keyword>
<dbReference type="GO" id="GO:0005524">
    <property type="term" value="F:ATP binding"/>
    <property type="evidence" value="ECO:0007669"/>
    <property type="project" value="UniProtKB-UniRule"/>
</dbReference>
<evidence type="ECO:0000259" key="22">
    <source>
        <dbReference type="PROSITE" id="PS51391"/>
    </source>
</evidence>
<keyword evidence="24" id="KW-1185">Reference proteome</keyword>
<evidence type="ECO:0000256" key="16">
    <source>
        <dbReference type="ARBA" id="ARBA00023170"/>
    </source>
</evidence>
<dbReference type="Proteomes" id="UP000289738">
    <property type="component" value="Chromosome A09"/>
</dbReference>
<sequence>MYSENLIVSAENSRPFAFQQHLSSSSSTTTSANAKPMSNEIAQMPPPSTLGCRFKAMLKLRDDELRATAGHVPPPSTEEIVQLYEMLLSELTSNQKLIINDLTLIAVHQREHARGIADAICARILKVPAEQKLPSLYLLDSIVKNFGQEYVTNFALRLPEVFCEAYRQVQPHLHPAMRHLFDTWSEVFPPSAQRKIEAELQLSQVVNNSQSSNMNPLRASESPSPSHGIHVNPKYLQQLERSTVDSTRGKKWCGLFVGDDCVQEELLEKAVPGDDDGERKMNFAWRVDKMGADIRNLKFMTQVLGFGLLVVVVLVGMVQNRIQRKIMRMLMHLLFVMLGVVTSGLLVQTQFQSGFISIDCGLPEGKDYTEKSTGINYISDTNFIDSGVSKMVSSEDKITHQQQFSYLRSFPNGMRNCYKISVTSGTKYLIRASFLYGNYDGLNEPPQFDIHLGSNLWDTVKLTNASQSSYRELMHTPTLNYVHICLVNTGNGIPFISAIEFRNMDFNNVYKTSGATTLARLAGLDFGSFTNLTYRYMDDFHDRLWEPYSNDQWAQLHNPINNDLPSRDYELPISVIWTAATPRNANGVSLDFYFDALNETTQQQCYFYLHFAEVQKLAPNETREFNITLNGEDFYNLLRPGHFVNTIFDPSPYNVFYKNNNISLVKTEASTLPPIINALEIYQVKDFSQLETQQDDVDAITNIKKVYRVTQNWQGDPCAPVAYMWEGLNCNFNGTPRITSLNLSSRGLTGHIAVYISKLTELESLDLSNNSLIGEIPVFLVENLPSLRVLNLQNNNLTGLIPNALLQKSSEGVLSLRLGQNPSLCESGPCDQQTKDKSKENNSVIYILASVSAFLMLLLVVLAAVNIIYIKKRKLKDDVYIHMESGDPLESKRRQYSFDEVVNMTNNFEKVLGRGGFGTVYYGIIDDIPVAVKMLLQSSVQGYQEFLAEVKFFMRVHHRNLTSLIGYCNEDDNIGLIYEYMANGNLNEHLSGKTTRKKFLTWEDRLQIAVDVAQGLEYLHSGCKPPIIHRDVKCTNILLNENFQAKLADLGLSKSFIFSGDTHVSTMVAGTPGYLDPEYQTSNKLTEKSDVYSFGVVLLKIITGEAAAASKAHNNAHISQWVGSVVARGDIERIVDPSLEGDFDIYSAWKAVEVAMACVSISSKERPYMRDVLVELKECLAVESARKNVGAKDSNELVTMNPVTEISPIAR</sequence>
<dbReference type="PROSITE" id="PS51391">
    <property type="entry name" value="CID"/>
    <property type="match status" value="1"/>
</dbReference>
<feature type="transmembrane region" description="Helical" evidence="20">
    <location>
        <begin position="844"/>
        <end position="869"/>
    </location>
</feature>
<proteinExistence type="predicted"/>
<feature type="domain" description="Protein kinase" evidence="21">
    <location>
        <begin position="906"/>
        <end position="1180"/>
    </location>
</feature>
<keyword evidence="9" id="KW-0732">Signal</keyword>
<dbReference type="InterPro" id="IPR001245">
    <property type="entry name" value="Ser-Thr/Tyr_kinase_cat_dom"/>
</dbReference>
<evidence type="ECO:0000313" key="24">
    <source>
        <dbReference type="Proteomes" id="UP000289738"/>
    </source>
</evidence>
<dbReference type="SMART" id="SM00582">
    <property type="entry name" value="RPR"/>
    <property type="match status" value="1"/>
</dbReference>
<dbReference type="PANTHER" id="PTHR45631:SF202">
    <property type="entry name" value="SENESCENCE-INDUCED RECEPTOR-LIKE SERINE_THREONINE-PROTEIN KINASE"/>
    <property type="match status" value="1"/>
</dbReference>
<keyword evidence="13 19" id="KW-0067">ATP-binding</keyword>
<dbReference type="InterPro" id="IPR032675">
    <property type="entry name" value="LRR_dom_sf"/>
</dbReference>
<evidence type="ECO:0000313" key="23">
    <source>
        <dbReference type="EMBL" id="RYR40616.1"/>
    </source>
</evidence>
<dbReference type="CDD" id="cd14066">
    <property type="entry name" value="STKc_IRAK"/>
    <property type="match status" value="1"/>
</dbReference>
<dbReference type="Gene3D" id="1.25.40.90">
    <property type="match status" value="1"/>
</dbReference>
<dbReference type="PROSITE" id="PS50011">
    <property type="entry name" value="PROTEIN_KINASE_DOM"/>
    <property type="match status" value="1"/>
</dbReference>
<dbReference type="InterPro" id="IPR003591">
    <property type="entry name" value="Leu-rich_rpt_typical-subtyp"/>
</dbReference>
<dbReference type="Gene3D" id="1.10.510.10">
    <property type="entry name" value="Transferase(Phosphotransferase) domain 1"/>
    <property type="match status" value="1"/>
</dbReference>
<dbReference type="InterPro" id="IPR008942">
    <property type="entry name" value="ENTH_VHS"/>
</dbReference>
<dbReference type="GO" id="GO:0006397">
    <property type="term" value="P:mRNA processing"/>
    <property type="evidence" value="ECO:0007669"/>
    <property type="project" value="UniProtKB-KW"/>
</dbReference>
<dbReference type="SUPFAM" id="SSF48464">
    <property type="entry name" value="ENTH/VHS domain"/>
    <property type="match status" value="1"/>
</dbReference>
<dbReference type="CDD" id="cd16982">
    <property type="entry name" value="CID_Pcf11"/>
    <property type="match status" value="1"/>
</dbReference>
<evidence type="ECO:0000256" key="5">
    <source>
        <dbReference type="ARBA" id="ARBA00022614"/>
    </source>
</evidence>
<evidence type="ECO:0000256" key="2">
    <source>
        <dbReference type="ARBA" id="ARBA00012513"/>
    </source>
</evidence>
<keyword evidence="7" id="KW-0808">Transferase</keyword>
<dbReference type="InterPro" id="IPR008271">
    <property type="entry name" value="Ser/Thr_kinase_AS"/>
</dbReference>